<evidence type="ECO:0000256" key="1">
    <source>
        <dbReference type="ARBA" id="ARBA00022801"/>
    </source>
</evidence>
<keyword evidence="1" id="KW-0378">Hydrolase</keyword>
<gene>
    <name evidence="3" type="ORF">GCM10022414_32570</name>
</gene>
<organism evidence="3 4">
    <name type="scientific">Zhongshania borealis</name>
    <dbReference type="NCBI Taxonomy" id="889488"/>
    <lineage>
        <taxon>Bacteria</taxon>
        <taxon>Pseudomonadati</taxon>
        <taxon>Pseudomonadota</taxon>
        <taxon>Gammaproteobacteria</taxon>
        <taxon>Cellvibrionales</taxon>
        <taxon>Spongiibacteraceae</taxon>
        <taxon>Zhongshania</taxon>
    </lineage>
</organism>
<evidence type="ECO:0000313" key="4">
    <source>
        <dbReference type="Proteomes" id="UP001500392"/>
    </source>
</evidence>
<feature type="domain" description="Acetyl xylan esterase" evidence="2">
    <location>
        <begin position="72"/>
        <end position="225"/>
    </location>
</feature>
<dbReference type="Pfam" id="PF05448">
    <property type="entry name" value="AXE1"/>
    <property type="match status" value="1"/>
</dbReference>
<dbReference type="Gene3D" id="3.40.50.1820">
    <property type="entry name" value="alpha/beta hydrolase"/>
    <property type="match status" value="1"/>
</dbReference>
<name>A0ABP7X4N7_9GAMM</name>
<sequence>MIRFSLIHTIILLTWIFTNSANAGYAVEREKVLALNTLSNVPAVTLKDGSAFMIRPGELQAIFYDGLPFDGKPTRIYAWLGLPNNASVDNKVPAIVLVHGGGGTAWKEWVEKWTARGFAAISIAVEGQTDDLLAEELKTGSWRWQTHQWPGPRRPGIYNDLIKKKLEDQWMYHAVADVILANSLIRSLSVVDTKKIGLMGVSWGGVITSTVIGIDQRFAFAIPTYGCGDLSEAQNKYGKVLGNNSFYKNVWDPILRLPRAELPTLWISWPGDQHFPLDKQASSYNAVSGPYMVSLIPGLGHSQKAAMKPEDSYAFAESVVNLGKPWANISASTVIDNKVNIKLTSSKKLDSAVLISSTDSGVSGDKKWQETEATLTRSGNEWLVSATLPKGVKAWFVNIKSGILTLSSDYTDK</sequence>
<keyword evidence="4" id="KW-1185">Reference proteome</keyword>
<dbReference type="PANTHER" id="PTHR22946:SF9">
    <property type="entry name" value="POLYKETIDE TRANSFERASE AF380"/>
    <property type="match status" value="1"/>
</dbReference>
<accession>A0ABP7X4N7</accession>
<proteinExistence type="predicted"/>
<dbReference type="PANTHER" id="PTHR22946">
    <property type="entry name" value="DIENELACTONE HYDROLASE DOMAIN-CONTAINING PROTEIN-RELATED"/>
    <property type="match status" value="1"/>
</dbReference>
<comment type="caution">
    <text evidence="3">The sequence shown here is derived from an EMBL/GenBank/DDBJ whole genome shotgun (WGS) entry which is preliminary data.</text>
</comment>
<dbReference type="RefSeq" id="WP_344938086.1">
    <property type="nucleotide sequence ID" value="NZ_BAABDM010000009.1"/>
</dbReference>
<dbReference type="PROSITE" id="PS00708">
    <property type="entry name" value="PRO_ENDOPEP_SER"/>
    <property type="match status" value="1"/>
</dbReference>
<dbReference type="InterPro" id="IPR002471">
    <property type="entry name" value="Pept_S9_AS"/>
</dbReference>
<evidence type="ECO:0000313" key="3">
    <source>
        <dbReference type="EMBL" id="GAA4103945.1"/>
    </source>
</evidence>
<dbReference type="InterPro" id="IPR050261">
    <property type="entry name" value="FrsA_esterase"/>
</dbReference>
<dbReference type="SUPFAM" id="SSF53474">
    <property type="entry name" value="alpha/beta-Hydrolases"/>
    <property type="match status" value="1"/>
</dbReference>
<reference evidence="4" key="1">
    <citation type="journal article" date="2019" name="Int. J. Syst. Evol. Microbiol.">
        <title>The Global Catalogue of Microorganisms (GCM) 10K type strain sequencing project: providing services to taxonomists for standard genome sequencing and annotation.</title>
        <authorList>
            <consortium name="The Broad Institute Genomics Platform"/>
            <consortium name="The Broad Institute Genome Sequencing Center for Infectious Disease"/>
            <person name="Wu L."/>
            <person name="Ma J."/>
        </authorList>
    </citation>
    <scope>NUCLEOTIDE SEQUENCE [LARGE SCALE GENOMIC DNA]</scope>
    <source>
        <strain evidence="4">JCM 17304</strain>
    </source>
</reference>
<evidence type="ECO:0000259" key="2">
    <source>
        <dbReference type="Pfam" id="PF05448"/>
    </source>
</evidence>
<dbReference type="InterPro" id="IPR029058">
    <property type="entry name" value="AB_hydrolase_fold"/>
</dbReference>
<dbReference type="Proteomes" id="UP001500392">
    <property type="component" value="Unassembled WGS sequence"/>
</dbReference>
<dbReference type="EMBL" id="BAABDM010000009">
    <property type="protein sequence ID" value="GAA4103945.1"/>
    <property type="molecule type" value="Genomic_DNA"/>
</dbReference>
<dbReference type="InterPro" id="IPR008391">
    <property type="entry name" value="AXE1_dom"/>
</dbReference>
<protein>
    <recommendedName>
        <fullName evidence="2">Acetyl xylan esterase domain-containing protein</fullName>
    </recommendedName>
</protein>